<dbReference type="GO" id="GO:0008168">
    <property type="term" value="F:methyltransferase activity"/>
    <property type="evidence" value="ECO:0007669"/>
    <property type="project" value="UniProtKB-KW"/>
</dbReference>
<proteinExistence type="inferred from homology"/>
<comment type="similarity">
    <text evidence="2">Belongs to the TlyA family.</text>
</comment>
<dbReference type="InterPro" id="IPR047048">
    <property type="entry name" value="TlyA"/>
</dbReference>
<dbReference type="SMART" id="SM00363">
    <property type="entry name" value="S4"/>
    <property type="match status" value="1"/>
</dbReference>
<dbReference type="InterPro" id="IPR029063">
    <property type="entry name" value="SAM-dependent_MTases_sf"/>
</dbReference>
<dbReference type="GO" id="GO:0032259">
    <property type="term" value="P:methylation"/>
    <property type="evidence" value="ECO:0007669"/>
    <property type="project" value="UniProtKB-KW"/>
</dbReference>
<dbReference type="SUPFAM" id="SSF53335">
    <property type="entry name" value="S-adenosyl-L-methionine-dependent methyltransferases"/>
    <property type="match status" value="1"/>
</dbReference>
<protein>
    <submittedName>
        <fullName evidence="5">Ribosomal 23S rRNA methyltransferase</fullName>
    </submittedName>
</protein>
<keyword evidence="5" id="KW-0808">Transferase</keyword>
<dbReference type="Gene3D" id="3.40.50.150">
    <property type="entry name" value="Vaccinia Virus protein VP39"/>
    <property type="match status" value="1"/>
</dbReference>
<evidence type="ECO:0000259" key="4">
    <source>
        <dbReference type="SMART" id="SM00363"/>
    </source>
</evidence>
<evidence type="ECO:0000313" key="5">
    <source>
        <dbReference type="EMBL" id="ALA97839.1"/>
    </source>
</evidence>
<dbReference type="GO" id="GO:0003723">
    <property type="term" value="F:RNA binding"/>
    <property type="evidence" value="ECO:0007669"/>
    <property type="project" value="UniProtKB-KW"/>
</dbReference>
<dbReference type="CDD" id="cd02440">
    <property type="entry name" value="AdoMet_MTases"/>
    <property type="match status" value="1"/>
</dbReference>
<dbReference type="InterPro" id="IPR002942">
    <property type="entry name" value="S4_RNA-bd"/>
</dbReference>
<dbReference type="InterPro" id="IPR004538">
    <property type="entry name" value="Hemolysin_A/TlyA"/>
</dbReference>
<dbReference type="AlphaFoldDB" id="A0A0K2JGY1"/>
<dbReference type="Pfam" id="PF01479">
    <property type="entry name" value="S4"/>
    <property type="match status" value="1"/>
</dbReference>
<evidence type="ECO:0000256" key="1">
    <source>
        <dbReference type="ARBA" id="ARBA00022884"/>
    </source>
</evidence>
<dbReference type="InterPro" id="IPR002877">
    <property type="entry name" value="RNA_MeTrfase_FtsJ_dom"/>
</dbReference>
<dbReference type="InterPro" id="IPR036986">
    <property type="entry name" value="S4_RNA-bd_sf"/>
</dbReference>
<reference evidence="5 6" key="1">
    <citation type="journal article" date="2015" name="Genome Announc.">
        <title>Complete Genome Sequence of Spiroplasma kunkelii Strain CR2-3x, Causal Agent of Corn Stunt Disease in Zea mays L.</title>
        <authorList>
            <person name="Davis R.E."/>
            <person name="Shao J."/>
            <person name="Dally E.L."/>
            <person name="Zhao Y."/>
            <person name="Gasparich G.E."/>
            <person name="Gaynor B.J."/>
            <person name="Athey J.C."/>
            <person name="Harrison N.A."/>
            <person name="Donofrio N."/>
        </authorList>
    </citation>
    <scope>NUCLEOTIDE SEQUENCE [LARGE SCALE GENOMIC DNA]</scope>
    <source>
        <strain evidence="5 6">CR2-3x</strain>
    </source>
</reference>
<evidence type="ECO:0000313" key="6">
    <source>
        <dbReference type="Proteomes" id="UP000062963"/>
    </source>
</evidence>
<name>A0A0K2JGY1_SPIKU</name>
<keyword evidence="5" id="KW-0489">Methyltransferase</keyword>
<dbReference type="PANTHER" id="PTHR32319">
    <property type="entry name" value="BACTERIAL HEMOLYSIN-LIKE PROTEIN"/>
    <property type="match status" value="1"/>
</dbReference>
<dbReference type="PATRIC" id="fig|273035.7.peg.1171"/>
<evidence type="ECO:0000256" key="2">
    <source>
        <dbReference type="ARBA" id="ARBA00029460"/>
    </source>
</evidence>
<dbReference type="PROSITE" id="PS50889">
    <property type="entry name" value="S4"/>
    <property type="match status" value="1"/>
</dbReference>
<gene>
    <name evidence="5" type="ORF">SKUN_00952</name>
</gene>
<keyword evidence="1 3" id="KW-0694">RNA-binding</keyword>
<dbReference type="Proteomes" id="UP000062963">
    <property type="component" value="Chromosome"/>
</dbReference>
<dbReference type="SUPFAM" id="SSF55174">
    <property type="entry name" value="Alpha-L RNA-binding motif"/>
    <property type="match status" value="1"/>
</dbReference>
<organism evidence="5 6">
    <name type="scientific">Spiroplasma kunkelii CR2-3x</name>
    <dbReference type="NCBI Taxonomy" id="273035"/>
    <lineage>
        <taxon>Bacteria</taxon>
        <taxon>Bacillati</taxon>
        <taxon>Mycoplasmatota</taxon>
        <taxon>Mollicutes</taxon>
        <taxon>Entomoplasmatales</taxon>
        <taxon>Spiroplasmataceae</taxon>
        <taxon>Spiroplasma</taxon>
    </lineage>
</organism>
<dbReference type="CDD" id="cd00165">
    <property type="entry name" value="S4"/>
    <property type="match status" value="1"/>
</dbReference>
<keyword evidence="6" id="KW-1185">Reference proteome</keyword>
<evidence type="ECO:0000256" key="3">
    <source>
        <dbReference type="PROSITE-ProRule" id="PRU00182"/>
    </source>
</evidence>
<dbReference type="Gene3D" id="3.10.290.10">
    <property type="entry name" value="RNA-binding S4 domain"/>
    <property type="match status" value="1"/>
</dbReference>
<dbReference type="OrthoDB" id="9784736at2"/>
<dbReference type="KEGG" id="skn:SKUN_00952"/>
<dbReference type="RefSeq" id="WP_053391016.1">
    <property type="nucleotide sequence ID" value="NZ_CP010899.1"/>
</dbReference>
<dbReference type="PIRSF" id="PIRSF005578">
    <property type="entry name" value="TlyA"/>
    <property type="match status" value="1"/>
</dbReference>
<feature type="domain" description="RNA-binding S4" evidence="4">
    <location>
        <begin position="3"/>
        <end position="68"/>
    </location>
</feature>
<sequence>MKIRLDQLMVNNNLAPSREKAKAMILANNVLVDNVPALKPGELVKENSIIKLRGEPLKYVSRAGEKLAKGLTAFNLTVKNLVCLDIGASTGGFTDCLLQNHAKKVYAVDVGTNQLAWKLRNNPQVVSLEKTNFRYVTKALFAPDEIEFACCDVSFISLDKIIPSLKDILLLNHYAFFLIKPQFENTKEAVKKGKINHKATHYDVIKKIFTLGINNGFSVINCDYSPILGNKKKNIEFICLLQRTVNPINYIADEVIATIIENTWNTLLS</sequence>
<dbReference type="EMBL" id="CP010899">
    <property type="protein sequence ID" value="ALA97839.1"/>
    <property type="molecule type" value="Genomic_DNA"/>
</dbReference>
<dbReference type="NCBIfam" id="TIGR00478">
    <property type="entry name" value="tly"/>
    <property type="match status" value="1"/>
</dbReference>
<dbReference type="Pfam" id="PF01728">
    <property type="entry name" value="FtsJ"/>
    <property type="match status" value="1"/>
</dbReference>
<accession>A0A0K2JGY1</accession>
<dbReference type="STRING" id="273035.SKUN_00952"/>
<dbReference type="PANTHER" id="PTHR32319:SF0">
    <property type="entry name" value="BACTERIAL HEMOLYSIN-LIKE PROTEIN"/>
    <property type="match status" value="1"/>
</dbReference>